<dbReference type="EMBL" id="JAMXQV010000024">
    <property type="protein sequence ID" value="MCR6488391.1"/>
    <property type="molecule type" value="Genomic_DNA"/>
</dbReference>
<dbReference type="Proteomes" id="UP001144096">
    <property type="component" value="Unassembled WGS sequence"/>
</dbReference>
<organism evidence="2 3">
    <name type="scientific">Amycolatopsis iheyensis</name>
    <dbReference type="NCBI Taxonomy" id="2945988"/>
    <lineage>
        <taxon>Bacteria</taxon>
        <taxon>Bacillati</taxon>
        <taxon>Actinomycetota</taxon>
        <taxon>Actinomycetes</taxon>
        <taxon>Pseudonocardiales</taxon>
        <taxon>Pseudonocardiaceae</taxon>
        <taxon>Amycolatopsis</taxon>
    </lineage>
</organism>
<name>A0A9X2NJ28_9PSEU</name>
<keyword evidence="1" id="KW-1133">Transmembrane helix</keyword>
<reference evidence="2" key="1">
    <citation type="submission" date="2022-06" db="EMBL/GenBank/DDBJ databases">
        <title>Amycolatopsis iheyaensis sp. nov., a new species of the genus Amycolatopsis isolated from soil in Iheya island, Japan.</title>
        <authorList>
            <person name="Ngamcharungchit C."/>
            <person name="Kanto H."/>
            <person name="Take A."/>
            <person name="Intra B."/>
            <person name="Matsumoto A."/>
            <person name="Panbangred W."/>
            <person name="Inahashi Y."/>
        </authorList>
    </citation>
    <scope>NUCLEOTIDE SEQUENCE</scope>
    <source>
        <strain evidence="2">OK19-0408</strain>
    </source>
</reference>
<evidence type="ECO:0000313" key="2">
    <source>
        <dbReference type="EMBL" id="MCR6488391.1"/>
    </source>
</evidence>
<comment type="caution">
    <text evidence="2">The sequence shown here is derived from an EMBL/GenBank/DDBJ whole genome shotgun (WGS) entry which is preliminary data.</text>
</comment>
<keyword evidence="3" id="KW-1185">Reference proteome</keyword>
<sequence length="46" mass="4814">MLQQVIGFYTPFGVTVVGTTALNYLASIGQSFYTPFGVTVVGTLPG</sequence>
<dbReference type="RefSeq" id="WP_257924951.1">
    <property type="nucleotide sequence ID" value="NZ_JAMXQV010000024.1"/>
</dbReference>
<evidence type="ECO:0000256" key="1">
    <source>
        <dbReference type="SAM" id="Phobius"/>
    </source>
</evidence>
<gene>
    <name evidence="2" type="ORF">M8542_36730</name>
</gene>
<keyword evidence="1" id="KW-0812">Transmembrane</keyword>
<accession>A0A9X2NJ28</accession>
<proteinExistence type="predicted"/>
<dbReference type="AlphaFoldDB" id="A0A9X2NJ28"/>
<feature type="transmembrane region" description="Helical" evidence="1">
    <location>
        <begin position="6"/>
        <end position="26"/>
    </location>
</feature>
<keyword evidence="1" id="KW-0472">Membrane</keyword>
<protein>
    <submittedName>
        <fullName evidence="2">Uncharacterized protein</fullName>
    </submittedName>
</protein>
<evidence type="ECO:0000313" key="3">
    <source>
        <dbReference type="Proteomes" id="UP001144096"/>
    </source>
</evidence>